<organism evidence="9 10">
    <name type="scientific">Allohahella marinimesophila</name>
    <dbReference type="NCBI Taxonomy" id="1054972"/>
    <lineage>
        <taxon>Bacteria</taxon>
        <taxon>Pseudomonadati</taxon>
        <taxon>Pseudomonadota</taxon>
        <taxon>Gammaproteobacteria</taxon>
        <taxon>Oceanospirillales</taxon>
        <taxon>Hahellaceae</taxon>
        <taxon>Allohahella</taxon>
    </lineage>
</organism>
<evidence type="ECO:0000259" key="8">
    <source>
        <dbReference type="Pfam" id="PF13742"/>
    </source>
</evidence>
<accession>A0ABP7NNF8</accession>
<comment type="function">
    <text evidence="5">Bidirectionally degrades single-stranded DNA into large acid-insoluble oligonucleotides, which are then degraded further into small acid-soluble oligonucleotides.</text>
</comment>
<evidence type="ECO:0000256" key="3">
    <source>
        <dbReference type="ARBA" id="ARBA00022801"/>
    </source>
</evidence>
<feature type="domain" description="OB-fold nucleic acid binding" evidence="8">
    <location>
        <begin position="21"/>
        <end position="113"/>
    </location>
</feature>
<comment type="caution">
    <text evidence="9">The sequence shown here is derived from an EMBL/GenBank/DDBJ whole genome shotgun (WGS) entry which is preliminary data.</text>
</comment>
<comment type="similarity">
    <text evidence="5 6">Belongs to the XseA family.</text>
</comment>
<comment type="subcellular location">
    <subcellularLocation>
        <location evidence="5 6">Cytoplasm</location>
    </subcellularLocation>
</comment>
<keyword evidence="1 5" id="KW-0963">Cytoplasm</keyword>
<dbReference type="HAMAP" id="MF_00378">
    <property type="entry name" value="Exonuc_7_L"/>
    <property type="match status" value="1"/>
</dbReference>
<dbReference type="CDD" id="cd04489">
    <property type="entry name" value="ExoVII_LU_OBF"/>
    <property type="match status" value="1"/>
</dbReference>
<evidence type="ECO:0000313" key="10">
    <source>
        <dbReference type="Proteomes" id="UP001501337"/>
    </source>
</evidence>
<keyword evidence="3 5" id="KW-0378">Hydrolase</keyword>
<dbReference type="PANTHER" id="PTHR30008">
    <property type="entry name" value="EXODEOXYRIBONUCLEASE 7 LARGE SUBUNIT"/>
    <property type="match status" value="1"/>
</dbReference>
<dbReference type="InterPro" id="IPR025824">
    <property type="entry name" value="OB-fold_nuc-bd_dom"/>
</dbReference>
<dbReference type="Pfam" id="PF13742">
    <property type="entry name" value="tRNA_anti_2"/>
    <property type="match status" value="1"/>
</dbReference>
<evidence type="ECO:0000256" key="2">
    <source>
        <dbReference type="ARBA" id="ARBA00022722"/>
    </source>
</evidence>
<dbReference type="EC" id="3.1.11.6" evidence="5"/>
<dbReference type="InterPro" id="IPR003753">
    <property type="entry name" value="Exonuc_VII_L"/>
</dbReference>
<dbReference type="Proteomes" id="UP001501337">
    <property type="component" value="Unassembled WGS sequence"/>
</dbReference>
<sequence length="480" mass="52463">MSFLNPDETAASPGSSEQQPLSVSALNLAARMLLENTFGQVWIVGEISNFICPASGHWYFTLKDDAAQVRCAMFRNRNTSVRWKPANGQSVLICARASIYENRGEYQLVANAMLDAGAGSLQQAFDQLKRKLETEGLFDPLRKRDIPAMPAGLGVVTSDTGAALHDILHVLKRRCPLLPVKVFASTVQGDTAVGELMAALHCADRDPEVELIIIGRGGGSAEDLWCFNDERLARAIAACNTPVISAVGHETDVTISDLVADLRAPTPSAAAEHASPVQADWLVRAAQLDARQNQAMNRVLRLSSQAVKALCNRLQHPGQTLERHSQTLDQHQLRLESAMERLIFSHKRHMSQLSARFNAIDPARPLRERRQRVDELLGRLSRCGQQSLQNSRQQFLVAARQLEQLSPLATMNRGYAIVSTEAGGDDVSKMTDSDAMETRGIVGAVVSSIKQLDPGDRLTVRLKDGQAECLVEHITDPGGD</sequence>
<protein>
    <recommendedName>
        <fullName evidence="5">Exodeoxyribonuclease 7 large subunit</fullName>
        <ecNumber evidence="5">3.1.11.6</ecNumber>
    </recommendedName>
    <alternativeName>
        <fullName evidence="5">Exodeoxyribonuclease VII large subunit</fullName>
        <shortName evidence="5">Exonuclease VII large subunit</shortName>
    </alternativeName>
</protein>
<feature type="domain" description="Exonuclease VII large subunit C-terminal" evidence="7">
    <location>
        <begin position="137"/>
        <end position="432"/>
    </location>
</feature>
<keyword evidence="4 5" id="KW-0269">Exonuclease</keyword>
<keyword evidence="10" id="KW-1185">Reference proteome</keyword>
<evidence type="ECO:0000256" key="6">
    <source>
        <dbReference type="RuleBase" id="RU004355"/>
    </source>
</evidence>
<keyword evidence="2 5" id="KW-0540">Nuclease</keyword>
<reference evidence="10" key="1">
    <citation type="journal article" date="2019" name="Int. J. Syst. Evol. Microbiol.">
        <title>The Global Catalogue of Microorganisms (GCM) 10K type strain sequencing project: providing services to taxonomists for standard genome sequencing and annotation.</title>
        <authorList>
            <consortium name="The Broad Institute Genomics Platform"/>
            <consortium name="The Broad Institute Genome Sequencing Center for Infectious Disease"/>
            <person name="Wu L."/>
            <person name="Ma J."/>
        </authorList>
    </citation>
    <scope>NUCLEOTIDE SEQUENCE [LARGE SCALE GENOMIC DNA]</scope>
    <source>
        <strain evidence="10">JCM 17555</strain>
    </source>
</reference>
<gene>
    <name evidence="5 9" type="primary">xseA</name>
    <name evidence="9" type="ORF">GCM10022278_07580</name>
</gene>
<evidence type="ECO:0000259" key="7">
    <source>
        <dbReference type="Pfam" id="PF02601"/>
    </source>
</evidence>
<evidence type="ECO:0000256" key="5">
    <source>
        <dbReference type="HAMAP-Rule" id="MF_00378"/>
    </source>
</evidence>
<dbReference type="InterPro" id="IPR020579">
    <property type="entry name" value="Exonuc_VII_lsu_C"/>
</dbReference>
<dbReference type="EMBL" id="BAABBO010000001">
    <property type="protein sequence ID" value="GAA3950921.1"/>
    <property type="molecule type" value="Genomic_DNA"/>
</dbReference>
<dbReference type="PANTHER" id="PTHR30008:SF0">
    <property type="entry name" value="EXODEOXYRIBONUCLEASE 7 LARGE SUBUNIT"/>
    <property type="match status" value="1"/>
</dbReference>
<comment type="subunit">
    <text evidence="5">Heterooligomer composed of large and small subunits.</text>
</comment>
<comment type="catalytic activity">
    <reaction evidence="5 6">
        <text>Exonucleolytic cleavage in either 5'- to 3'- or 3'- to 5'-direction to yield nucleoside 5'-phosphates.</text>
        <dbReference type="EC" id="3.1.11.6"/>
    </reaction>
</comment>
<dbReference type="Pfam" id="PF02601">
    <property type="entry name" value="Exonuc_VII_L"/>
    <property type="match status" value="1"/>
</dbReference>
<evidence type="ECO:0000256" key="4">
    <source>
        <dbReference type="ARBA" id="ARBA00022839"/>
    </source>
</evidence>
<dbReference type="RefSeq" id="WP_344803417.1">
    <property type="nucleotide sequence ID" value="NZ_BAABBO010000001.1"/>
</dbReference>
<dbReference type="NCBIfam" id="TIGR00237">
    <property type="entry name" value="xseA"/>
    <property type="match status" value="1"/>
</dbReference>
<proteinExistence type="inferred from homology"/>
<name>A0ABP7NNF8_9GAMM</name>
<evidence type="ECO:0000313" key="9">
    <source>
        <dbReference type="EMBL" id="GAA3950921.1"/>
    </source>
</evidence>
<evidence type="ECO:0000256" key="1">
    <source>
        <dbReference type="ARBA" id="ARBA00022490"/>
    </source>
</evidence>